<dbReference type="RefSeq" id="WP_187071363.1">
    <property type="nucleotide sequence ID" value="NZ_JACRYL010000008.1"/>
</dbReference>
<proteinExistence type="predicted"/>
<comment type="caution">
    <text evidence="2">The sequence shown here is derived from an EMBL/GenBank/DDBJ whole genome shotgun (WGS) entry which is preliminary data.</text>
</comment>
<dbReference type="Proteomes" id="UP000652755">
    <property type="component" value="Unassembled WGS sequence"/>
</dbReference>
<evidence type="ECO:0008006" key="4">
    <source>
        <dbReference type="Google" id="ProtNLM"/>
    </source>
</evidence>
<evidence type="ECO:0000313" key="2">
    <source>
        <dbReference type="EMBL" id="MBC6110893.1"/>
    </source>
</evidence>
<protein>
    <recommendedName>
        <fullName evidence="4">Transposase</fullName>
    </recommendedName>
</protein>
<sequence length="134" mass="16241">MVNNNLKKLQRPPRSYSESFKRLVVEEYENGHLNKDQLQRKYDIRGNQCIQNWLRKYSKLAFPVYKSIGRSMKDHDQQRLKELESELKQENKALEKRLREAEHQLSMYKKFVEIAERELNIEIRKKSGAKQFKK</sequence>
<dbReference type="EMBL" id="JACRYL010000008">
    <property type="protein sequence ID" value="MBC6110893.1"/>
    <property type="molecule type" value="Genomic_DNA"/>
</dbReference>
<dbReference type="Gene3D" id="1.10.10.60">
    <property type="entry name" value="Homeodomain-like"/>
    <property type="match status" value="1"/>
</dbReference>
<name>A0ABR7KSA2_9SPHI</name>
<organism evidence="2 3">
    <name type="scientific">Pedobacter fastidiosus</name>
    <dbReference type="NCBI Taxonomy" id="2765361"/>
    <lineage>
        <taxon>Bacteria</taxon>
        <taxon>Pseudomonadati</taxon>
        <taxon>Bacteroidota</taxon>
        <taxon>Sphingobacteriia</taxon>
        <taxon>Sphingobacteriales</taxon>
        <taxon>Sphingobacteriaceae</taxon>
        <taxon>Pedobacter</taxon>
    </lineage>
</organism>
<dbReference type="SUPFAM" id="SSF46689">
    <property type="entry name" value="Homeodomain-like"/>
    <property type="match status" value="1"/>
</dbReference>
<dbReference type="InterPro" id="IPR009057">
    <property type="entry name" value="Homeodomain-like_sf"/>
</dbReference>
<evidence type="ECO:0000313" key="3">
    <source>
        <dbReference type="Proteomes" id="UP000652755"/>
    </source>
</evidence>
<evidence type="ECO:0000256" key="1">
    <source>
        <dbReference type="SAM" id="Coils"/>
    </source>
</evidence>
<accession>A0ABR7KSA2</accession>
<reference evidence="2 3" key="1">
    <citation type="submission" date="2020-08" db="EMBL/GenBank/DDBJ databases">
        <authorList>
            <person name="Sun Q."/>
            <person name="Inoue M."/>
        </authorList>
    </citation>
    <scope>NUCLEOTIDE SEQUENCE [LARGE SCALE GENOMIC DNA]</scope>
    <source>
        <strain evidence="2 3">CCM 8938</strain>
    </source>
</reference>
<keyword evidence="1" id="KW-0175">Coiled coil</keyword>
<feature type="coiled-coil region" evidence="1">
    <location>
        <begin position="73"/>
        <end position="118"/>
    </location>
</feature>
<gene>
    <name evidence="2" type="ORF">H7U22_10710</name>
</gene>
<keyword evidence="3" id="KW-1185">Reference proteome</keyword>